<keyword evidence="1" id="KW-1133">Transmembrane helix</keyword>
<feature type="transmembrane region" description="Helical" evidence="1">
    <location>
        <begin position="53"/>
        <end position="79"/>
    </location>
</feature>
<gene>
    <name evidence="2" type="ORF">EBM89_02180</name>
</gene>
<dbReference type="InterPro" id="IPR009937">
    <property type="entry name" value="Phage_holin_3_6"/>
</dbReference>
<dbReference type="RefSeq" id="WP_122147823.1">
    <property type="nucleotide sequence ID" value="NZ_RFFI01000007.1"/>
</dbReference>
<accession>A0A3M2JIP4</accession>
<organism evidence="2 3">
    <name type="scientific">Cellulomonas triticagri</name>
    <dbReference type="NCBI Taxonomy" id="2483352"/>
    <lineage>
        <taxon>Bacteria</taxon>
        <taxon>Bacillati</taxon>
        <taxon>Actinomycetota</taxon>
        <taxon>Actinomycetes</taxon>
        <taxon>Micrococcales</taxon>
        <taxon>Cellulomonadaceae</taxon>
        <taxon>Cellulomonas</taxon>
    </lineage>
</organism>
<sequence>MTTTPGSGSATDHLSIGQLISRLAEQSARLVRAEIDLAKAELTQKAKAAGIGLGLLAGAAFLGFFTFALLLTTIVLALAEAVPAWLAALIVLVVMTALTAVLALLGVKSLQKGVPPTPEKAVAGLKEDVATVQRSVTEGLHR</sequence>
<reference evidence="2 3" key="1">
    <citation type="submission" date="2018-10" db="EMBL/GenBank/DDBJ databases">
        <title>Isolation, diversity and antifungal activity of actinobacteria from wheat.</title>
        <authorList>
            <person name="Han C."/>
        </authorList>
    </citation>
    <scope>NUCLEOTIDE SEQUENCE [LARGE SCALE GENOMIC DNA]</scope>
    <source>
        <strain evidence="2 3">NEAU-YY56</strain>
    </source>
</reference>
<feature type="transmembrane region" description="Helical" evidence="1">
    <location>
        <begin position="85"/>
        <end position="107"/>
    </location>
</feature>
<name>A0A3M2JIP4_9CELL</name>
<keyword evidence="3" id="KW-1185">Reference proteome</keyword>
<dbReference type="Proteomes" id="UP000269289">
    <property type="component" value="Unassembled WGS sequence"/>
</dbReference>
<dbReference type="AlphaFoldDB" id="A0A3M2JIP4"/>
<protein>
    <submittedName>
        <fullName evidence="2">Phage holin family protein</fullName>
    </submittedName>
</protein>
<dbReference type="EMBL" id="RFFI01000007">
    <property type="protein sequence ID" value="RMI13927.1"/>
    <property type="molecule type" value="Genomic_DNA"/>
</dbReference>
<dbReference type="Pfam" id="PF07332">
    <property type="entry name" value="Phage_holin_3_6"/>
    <property type="match status" value="1"/>
</dbReference>
<comment type="caution">
    <text evidence="2">The sequence shown here is derived from an EMBL/GenBank/DDBJ whole genome shotgun (WGS) entry which is preliminary data.</text>
</comment>
<evidence type="ECO:0000313" key="3">
    <source>
        <dbReference type="Proteomes" id="UP000269289"/>
    </source>
</evidence>
<evidence type="ECO:0000256" key="1">
    <source>
        <dbReference type="SAM" id="Phobius"/>
    </source>
</evidence>
<keyword evidence="1" id="KW-0472">Membrane</keyword>
<proteinExistence type="predicted"/>
<dbReference type="OrthoDB" id="5148485at2"/>
<evidence type="ECO:0000313" key="2">
    <source>
        <dbReference type="EMBL" id="RMI13927.1"/>
    </source>
</evidence>
<keyword evidence="1" id="KW-0812">Transmembrane</keyword>